<dbReference type="PANTHER" id="PTHR43818">
    <property type="entry name" value="BCDNA.GH03377"/>
    <property type="match status" value="1"/>
</dbReference>
<dbReference type="SUPFAM" id="SSF51735">
    <property type="entry name" value="NAD(P)-binding Rossmann-fold domains"/>
    <property type="match status" value="1"/>
</dbReference>
<evidence type="ECO:0000313" key="6">
    <source>
        <dbReference type="Proteomes" id="UP001224433"/>
    </source>
</evidence>
<comment type="similarity">
    <text evidence="1">Belongs to the Gfo/Idh/MocA family.</text>
</comment>
<reference evidence="5 6" key="1">
    <citation type="submission" date="2023-03" db="EMBL/GenBank/DDBJ databases">
        <title>Isolation and description of six Streptomyces strains from soil environments, able to metabolize different microbial glucans.</title>
        <authorList>
            <person name="Widen T."/>
            <person name="Larsbrink J."/>
        </authorList>
    </citation>
    <scope>NUCLEOTIDE SEQUENCE [LARGE SCALE GENOMIC DNA]</scope>
    <source>
        <strain evidence="5 6">Alt3</strain>
    </source>
</reference>
<feature type="domain" description="Gfo/Idh/MocA-like oxidoreductase C-terminal" evidence="4">
    <location>
        <begin position="131"/>
        <end position="335"/>
    </location>
</feature>
<keyword evidence="6" id="KW-1185">Reference proteome</keyword>
<organism evidence="5 6">
    <name type="scientific">Streptomyces glycanivorans</name>
    <dbReference type="NCBI Taxonomy" id="3033808"/>
    <lineage>
        <taxon>Bacteria</taxon>
        <taxon>Bacillati</taxon>
        <taxon>Actinomycetota</taxon>
        <taxon>Actinomycetes</taxon>
        <taxon>Kitasatosporales</taxon>
        <taxon>Streptomycetaceae</taxon>
        <taxon>Streptomyces</taxon>
    </lineage>
</organism>
<dbReference type="Pfam" id="PF01408">
    <property type="entry name" value="GFO_IDH_MocA"/>
    <property type="match status" value="1"/>
</dbReference>
<feature type="domain" description="Gfo/Idh/MocA-like oxidoreductase N-terminal" evidence="3">
    <location>
        <begin position="1"/>
        <end position="109"/>
    </location>
</feature>
<dbReference type="Proteomes" id="UP001224433">
    <property type="component" value="Chromosome"/>
</dbReference>
<dbReference type="InterPro" id="IPR000683">
    <property type="entry name" value="Gfo/Idh/MocA-like_OxRdtase_N"/>
</dbReference>
<accession>A0ABY9JES4</accession>
<keyword evidence="2" id="KW-0560">Oxidoreductase</keyword>
<evidence type="ECO:0000256" key="1">
    <source>
        <dbReference type="ARBA" id="ARBA00010928"/>
    </source>
</evidence>
<evidence type="ECO:0000259" key="4">
    <source>
        <dbReference type="Pfam" id="PF02894"/>
    </source>
</evidence>
<evidence type="ECO:0000256" key="2">
    <source>
        <dbReference type="ARBA" id="ARBA00023002"/>
    </source>
</evidence>
<proteinExistence type="inferred from homology"/>
<dbReference type="PANTHER" id="PTHR43818:SF11">
    <property type="entry name" value="BCDNA.GH03377"/>
    <property type="match status" value="1"/>
</dbReference>
<dbReference type="Gene3D" id="3.40.50.720">
    <property type="entry name" value="NAD(P)-binding Rossmann-like Domain"/>
    <property type="match status" value="1"/>
</dbReference>
<evidence type="ECO:0000259" key="3">
    <source>
        <dbReference type="Pfam" id="PF01408"/>
    </source>
</evidence>
<protein>
    <submittedName>
        <fullName evidence="5">Gfo/Idh/MocA family oxidoreductase</fullName>
    </submittedName>
</protein>
<dbReference type="SUPFAM" id="SSF55347">
    <property type="entry name" value="Glyceraldehyde-3-phosphate dehydrogenase-like, C-terminal domain"/>
    <property type="match status" value="1"/>
</dbReference>
<evidence type="ECO:0000313" key="5">
    <source>
        <dbReference type="EMBL" id="WLQ66276.1"/>
    </source>
</evidence>
<sequence>MRVGIIGAGNIGRVHARAVLASADDGVSLAGLFDVDQGRADTLAADLGTRAFASLGELHEAADGIVVASPNRTHAAYACEALAQGRHVLCEKPMATSLAEAADMLRLSSGAAGVSCVGFNYRYLPVVREIRRRIEEEEIGRVLHVAVALRRSSAVTRARFTWRDGPTERSTSGALGDLGVHLVDMLHFLFRSPVDTGSCRVGLQTRVATKEGHDVVVDDHAFVSGGLTGGPHFTLTASKSSAPEELGLAVTVTGSRGELVYHSRDGQLLQVRTGVDVEPVKLLGPARLPDPPGEVTGWGDSFLEQLQEWAGAVSGTRPGALAGFDDGHLAQRVLEDLLRRGERLG</sequence>
<dbReference type="InterPro" id="IPR036291">
    <property type="entry name" value="NAD(P)-bd_dom_sf"/>
</dbReference>
<dbReference type="InterPro" id="IPR004104">
    <property type="entry name" value="Gfo/Idh/MocA-like_OxRdtase_C"/>
</dbReference>
<gene>
    <name evidence="5" type="ORF">P8A20_23060</name>
</gene>
<dbReference type="EMBL" id="CP120983">
    <property type="protein sequence ID" value="WLQ66276.1"/>
    <property type="molecule type" value="Genomic_DNA"/>
</dbReference>
<dbReference type="Pfam" id="PF02894">
    <property type="entry name" value="GFO_IDH_MocA_C"/>
    <property type="match status" value="1"/>
</dbReference>
<name>A0ABY9JES4_9ACTN</name>
<dbReference type="Gene3D" id="3.30.360.10">
    <property type="entry name" value="Dihydrodipicolinate Reductase, domain 2"/>
    <property type="match status" value="1"/>
</dbReference>
<dbReference type="RefSeq" id="WP_306104173.1">
    <property type="nucleotide sequence ID" value="NZ_CP120983.1"/>
</dbReference>
<dbReference type="InterPro" id="IPR050463">
    <property type="entry name" value="Gfo/Idh/MocA_oxidrdct_glycsds"/>
</dbReference>